<name>A0A5A9YZP2_9RHOB</name>
<keyword evidence="9" id="KW-1185">Reference proteome</keyword>
<keyword evidence="4 6" id="KW-0676">Redox-active center</keyword>
<reference evidence="8 9" key="1">
    <citation type="submission" date="2019-07" db="EMBL/GenBank/DDBJ databases">
        <title>Aquicoccus porphyridii gen. nov., sp. nov., isolated from a small marine red alga, Porphyridium marinum.</title>
        <authorList>
            <person name="Liu L."/>
        </authorList>
    </citation>
    <scope>NUCLEOTIDE SEQUENCE [LARGE SCALE GENOMIC DNA]</scope>
    <source>
        <strain evidence="8 9">L1 8-17</strain>
    </source>
</reference>
<evidence type="ECO:0000256" key="2">
    <source>
        <dbReference type="ARBA" id="ARBA00022862"/>
    </source>
</evidence>
<dbReference type="GO" id="GO:0034599">
    <property type="term" value="P:cellular response to oxidative stress"/>
    <property type="evidence" value="ECO:0007669"/>
    <property type="project" value="InterPro"/>
</dbReference>
<dbReference type="PROSITE" id="PS51352">
    <property type="entry name" value="THIOREDOXIN_2"/>
    <property type="match status" value="1"/>
</dbReference>
<dbReference type="InterPro" id="IPR013740">
    <property type="entry name" value="Redoxin"/>
</dbReference>
<comment type="similarity">
    <text evidence="6">Belongs to the peroxiredoxin family. Prx5 subfamily.</text>
</comment>
<dbReference type="Gene3D" id="3.40.30.10">
    <property type="entry name" value="Glutaredoxin"/>
    <property type="match status" value="1"/>
</dbReference>
<evidence type="ECO:0000256" key="1">
    <source>
        <dbReference type="ARBA" id="ARBA00022559"/>
    </source>
</evidence>
<gene>
    <name evidence="8" type="ORF">FLO80_17640</name>
</gene>
<dbReference type="EC" id="1.11.1.27" evidence="6"/>
<feature type="domain" description="Thioredoxin" evidence="7">
    <location>
        <begin position="3"/>
        <end position="162"/>
    </location>
</feature>
<protein>
    <recommendedName>
        <fullName evidence="6">Glutathione-dependent peroxiredoxin</fullName>
        <ecNumber evidence="6">1.11.1.27</ecNumber>
    </recommendedName>
</protein>
<dbReference type="InterPro" id="IPR037944">
    <property type="entry name" value="PRX5-like"/>
</dbReference>
<dbReference type="EMBL" id="VINQ01000017">
    <property type="protein sequence ID" value="KAA0910325.1"/>
    <property type="molecule type" value="Genomic_DNA"/>
</dbReference>
<evidence type="ECO:0000256" key="3">
    <source>
        <dbReference type="ARBA" id="ARBA00023002"/>
    </source>
</evidence>
<dbReference type="Proteomes" id="UP000325291">
    <property type="component" value="Unassembled WGS sequence"/>
</dbReference>
<evidence type="ECO:0000256" key="6">
    <source>
        <dbReference type="RuleBase" id="RU366011"/>
    </source>
</evidence>
<proteinExistence type="inferred from homology"/>
<dbReference type="GO" id="GO:0008379">
    <property type="term" value="F:thioredoxin peroxidase activity"/>
    <property type="evidence" value="ECO:0007669"/>
    <property type="project" value="InterPro"/>
</dbReference>
<dbReference type="GO" id="GO:0045454">
    <property type="term" value="P:cell redox homeostasis"/>
    <property type="evidence" value="ECO:0007669"/>
    <property type="project" value="TreeGrafter"/>
</dbReference>
<evidence type="ECO:0000313" key="9">
    <source>
        <dbReference type="Proteomes" id="UP000325291"/>
    </source>
</evidence>
<evidence type="ECO:0000259" key="7">
    <source>
        <dbReference type="PROSITE" id="PS51352"/>
    </source>
</evidence>
<evidence type="ECO:0000313" key="8">
    <source>
        <dbReference type="EMBL" id="KAA0910325.1"/>
    </source>
</evidence>
<comment type="caution">
    <text evidence="8">The sequence shown here is derived from an EMBL/GenBank/DDBJ whole genome shotgun (WGS) entry which is preliminary data.</text>
</comment>
<dbReference type="CDD" id="cd03013">
    <property type="entry name" value="PRX5_like"/>
    <property type="match status" value="1"/>
</dbReference>
<organism evidence="8 9">
    <name type="scientific">Aquicoccus porphyridii</name>
    <dbReference type="NCBI Taxonomy" id="1852029"/>
    <lineage>
        <taxon>Bacteria</taxon>
        <taxon>Pseudomonadati</taxon>
        <taxon>Pseudomonadota</taxon>
        <taxon>Alphaproteobacteria</taxon>
        <taxon>Rhodobacterales</taxon>
        <taxon>Paracoccaceae</taxon>
        <taxon>Aquicoccus</taxon>
    </lineage>
</organism>
<dbReference type="FunFam" id="3.40.30.10:FF:000020">
    <property type="entry name" value="Peroxiredoxin"/>
    <property type="match status" value="1"/>
</dbReference>
<feature type="active site" description="Cysteine sulfenic acid (-SOH) intermediate" evidence="5">
    <location>
        <position position="49"/>
    </location>
</feature>
<dbReference type="RefSeq" id="WP_111365009.1">
    <property type="nucleotide sequence ID" value="NZ_VINQ01000017.1"/>
</dbReference>
<dbReference type="InterPro" id="IPR013766">
    <property type="entry name" value="Thioredoxin_domain"/>
</dbReference>
<keyword evidence="1 6" id="KW-0575">Peroxidase</keyword>
<dbReference type="Pfam" id="PF08534">
    <property type="entry name" value="Redoxin"/>
    <property type="match status" value="1"/>
</dbReference>
<dbReference type="GO" id="GO:0005737">
    <property type="term" value="C:cytoplasm"/>
    <property type="evidence" value="ECO:0007669"/>
    <property type="project" value="TreeGrafter"/>
</dbReference>
<keyword evidence="3 6" id="KW-0560">Oxidoreductase</keyword>
<dbReference type="PANTHER" id="PTHR10430:SF16">
    <property type="entry name" value="PEROXIREDOXIN-5, MITOCHONDRIAL"/>
    <property type="match status" value="1"/>
</dbReference>
<dbReference type="GO" id="GO:0042744">
    <property type="term" value="P:hydrogen peroxide catabolic process"/>
    <property type="evidence" value="ECO:0007669"/>
    <property type="project" value="TreeGrafter"/>
</dbReference>
<comment type="function">
    <text evidence="6">Thiol-specific peroxidase that catalyzes the reduction of hydrogen peroxide and organic hydroperoxides to water and alcohols, respectively. Plays a role in cell protection against oxidative stress by detoxifying peroxides.</text>
</comment>
<dbReference type="InterPro" id="IPR036249">
    <property type="entry name" value="Thioredoxin-like_sf"/>
</dbReference>
<dbReference type="AlphaFoldDB" id="A0A5A9YZP2"/>
<keyword evidence="2 6" id="KW-0049">Antioxidant</keyword>
<comment type="catalytic activity">
    <reaction evidence="6">
        <text>a hydroperoxide + 2 glutathione = an alcohol + glutathione disulfide + H2O</text>
        <dbReference type="Rhea" id="RHEA:62632"/>
        <dbReference type="ChEBI" id="CHEBI:15377"/>
        <dbReference type="ChEBI" id="CHEBI:30879"/>
        <dbReference type="ChEBI" id="CHEBI:35924"/>
        <dbReference type="ChEBI" id="CHEBI:57925"/>
        <dbReference type="ChEBI" id="CHEBI:58297"/>
        <dbReference type="EC" id="1.11.1.27"/>
    </reaction>
</comment>
<sequence>MAISVGETLPGGTLMRVGAEGPEPVELESKVAGRKVVIFAVPGAFTPTCHSAHVPSFLRVKDELGAKGVDEVICVSVNDPWVVQAWGEASGAAEGGITMLADASGAFTKSIGMDFDAPPVGFAGRSKRYAMLVEDGVVKVLNLEESPGTCEISGGEAMLSAL</sequence>
<evidence type="ECO:0000256" key="4">
    <source>
        <dbReference type="ARBA" id="ARBA00023284"/>
    </source>
</evidence>
<accession>A0A5A9YZP2</accession>
<dbReference type="SUPFAM" id="SSF52833">
    <property type="entry name" value="Thioredoxin-like"/>
    <property type="match status" value="1"/>
</dbReference>
<dbReference type="PANTHER" id="PTHR10430">
    <property type="entry name" value="PEROXIREDOXIN"/>
    <property type="match status" value="1"/>
</dbReference>
<evidence type="ECO:0000256" key="5">
    <source>
        <dbReference type="PIRSR" id="PIRSR637944-1"/>
    </source>
</evidence>